<keyword evidence="3" id="KW-1185">Reference proteome</keyword>
<dbReference type="RefSeq" id="WP_161350339.1">
    <property type="nucleotide sequence ID" value="NZ_WTUX01000009.1"/>
</dbReference>
<evidence type="ECO:0000313" key="3">
    <source>
        <dbReference type="Proteomes" id="UP000467322"/>
    </source>
</evidence>
<name>A0A845LXW8_9RHOB</name>
<evidence type="ECO:0000313" key="2">
    <source>
        <dbReference type="EMBL" id="MZR12216.1"/>
    </source>
</evidence>
<dbReference type="Proteomes" id="UP000467322">
    <property type="component" value="Unassembled WGS sequence"/>
</dbReference>
<protein>
    <submittedName>
        <fullName evidence="2">Uncharacterized protein</fullName>
    </submittedName>
</protein>
<reference evidence="2 3" key="1">
    <citation type="submission" date="2019-12" db="EMBL/GenBank/DDBJ databases">
        <title>Maritimibacter sp. nov. sp. isolated from sea sand.</title>
        <authorList>
            <person name="Kim J."/>
            <person name="Jeong S.E."/>
            <person name="Jung H.S."/>
            <person name="Jeon C.O."/>
        </authorList>
    </citation>
    <scope>NUCLEOTIDE SEQUENCE [LARGE SCALE GENOMIC DNA]</scope>
    <source>
        <strain evidence="2 3">DP07</strain>
    </source>
</reference>
<dbReference type="AlphaFoldDB" id="A0A845LXW8"/>
<proteinExistence type="predicted"/>
<dbReference type="EMBL" id="WTUX01000009">
    <property type="protein sequence ID" value="MZR12216.1"/>
    <property type="molecule type" value="Genomic_DNA"/>
</dbReference>
<comment type="caution">
    <text evidence="2">The sequence shown here is derived from an EMBL/GenBank/DDBJ whole genome shotgun (WGS) entry which is preliminary data.</text>
</comment>
<organism evidence="2 3">
    <name type="scientific">Maritimibacter harenae</name>
    <dbReference type="NCBI Taxonomy" id="2606218"/>
    <lineage>
        <taxon>Bacteria</taxon>
        <taxon>Pseudomonadati</taxon>
        <taxon>Pseudomonadota</taxon>
        <taxon>Alphaproteobacteria</taxon>
        <taxon>Rhodobacterales</taxon>
        <taxon>Roseobacteraceae</taxon>
        <taxon>Maritimibacter</taxon>
    </lineage>
</organism>
<accession>A0A845LXW8</accession>
<sequence>MNYSVAEQGGDQGAVATVDELGWRGEPADLLISGTGACSSPRLPLYGILIIWTWGGIPWVALPAADPPGQPRLSIKMTGAASPPDRTGTGHLEHEP</sequence>
<gene>
    <name evidence="2" type="ORF">GQE99_04210</name>
</gene>
<feature type="region of interest" description="Disordered" evidence="1">
    <location>
        <begin position="68"/>
        <end position="96"/>
    </location>
</feature>
<evidence type="ECO:0000256" key="1">
    <source>
        <dbReference type="SAM" id="MobiDB-lite"/>
    </source>
</evidence>